<accession>A0A974P5D8</accession>
<evidence type="ECO:0000313" key="1">
    <source>
        <dbReference type="EMBL" id="QQZ51369.1"/>
    </source>
</evidence>
<dbReference type="AlphaFoldDB" id="A0A974P5D8"/>
<gene>
    <name evidence="1" type="ORF">JKL49_10165</name>
</gene>
<dbReference type="EMBL" id="CP068570">
    <property type="protein sequence ID" value="QQZ51369.1"/>
    <property type="molecule type" value="Genomic_DNA"/>
</dbReference>
<organism evidence="1">
    <name type="scientific">Phenylobacterium glaciei</name>
    <dbReference type="NCBI Taxonomy" id="2803784"/>
    <lineage>
        <taxon>Bacteria</taxon>
        <taxon>Pseudomonadati</taxon>
        <taxon>Pseudomonadota</taxon>
        <taxon>Alphaproteobacteria</taxon>
        <taxon>Caulobacterales</taxon>
        <taxon>Caulobacteraceae</taxon>
        <taxon>Phenylobacterium</taxon>
    </lineage>
</organism>
<protein>
    <submittedName>
        <fullName evidence="1">Uncharacterized protein</fullName>
    </submittedName>
</protein>
<reference evidence="1" key="1">
    <citation type="submission" date="2021-01" db="EMBL/GenBank/DDBJ databases">
        <title>Genome sequence of Phenylobacterium sp. 20VBR1 isolated from a valley glaceir, Ny-Alesund, Svalbard.</title>
        <authorList>
            <person name="Thomas F.A."/>
            <person name="Krishnan K.P."/>
            <person name="Sinha R.K."/>
        </authorList>
    </citation>
    <scope>NUCLEOTIDE SEQUENCE</scope>
    <source>
        <strain evidence="1">20VBR1</strain>
    </source>
</reference>
<proteinExistence type="predicted"/>
<sequence>MADKEAAYEKFVWDNLKRNYIGNYLHGMLGMTGFRLVNAPTFLPAYLHLISGSNAVVGLALGLQQLGSVISPVFGATQIEHRKKVMPAAIWMGAWPGCRSSAWRWPAGSCTASPWSSP</sequence>
<name>A0A974P5D8_9CAUL</name>